<evidence type="ECO:0000256" key="1">
    <source>
        <dbReference type="ARBA" id="ARBA00022603"/>
    </source>
</evidence>
<comment type="function">
    <text evidence="5">Specifically methylates the pseudouridine at position 1915 (m3Psi1915) in 23S rRNA.</text>
</comment>
<comment type="subunit">
    <text evidence="5">Homodimer.</text>
</comment>
<keyword evidence="5" id="KW-0698">rRNA processing</keyword>
<dbReference type="EMBL" id="LJXT01000012">
    <property type="protein sequence ID" value="KPQ19286.1"/>
    <property type="molecule type" value="Genomic_DNA"/>
</dbReference>
<dbReference type="PANTHER" id="PTHR33603:SF1">
    <property type="entry name" value="RIBOSOMAL RNA LARGE SUBUNIT METHYLTRANSFERASE H"/>
    <property type="match status" value="1"/>
</dbReference>
<dbReference type="GO" id="GO:0005737">
    <property type="term" value="C:cytoplasm"/>
    <property type="evidence" value="ECO:0007669"/>
    <property type="project" value="UniProtKB-SubCell"/>
</dbReference>
<name>A0A0P8AKN0_9BACT</name>
<evidence type="ECO:0000256" key="2">
    <source>
        <dbReference type="ARBA" id="ARBA00022679"/>
    </source>
</evidence>
<dbReference type="InterPro" id="IPR029026">
    <property type="entry name" value="tRNA_m1G_MTases_N"/>
</dbReference>
<dbReference type="EC" id="2.1.1.177" evidence="5"/>
<comment type="catalytic activity">
    <reaction evidence="5">
        <text>pseudouridine(1915) in 23S rRNA + S-adenosyl-L-methionine = N(3)-methylpseudouridine(1915) in 23S rRNA + S-adenosyl-L-homocysteine + H(+)</text>
        <dbReference type="Rhea" id="RHEA:42752"/>
        <dbReference type="Rhea" id="RHEA-COMP:10221"/>
        <dbReference type="Rhea" id="RHEA-COMP:10222"/>
        <dbReference type="ChEBI" id="CHEBI:15378"/>
        <dbReference type="ChEBI" id="CHEBI:57856"/>
        <dbReference type="ChEBI" id="CHEBI:59789"/>
        <dbReference type="ChEBI" id="CHEBI:65314"/>
        <dbReference type="ChEBI" id="CHEBI:74486"/>
        <dbReference type="EC" id="2.1.1.177"/>
    </reaction>
</comment>
<dbReference type="Gene3D" id="3.40.1280.10">
    <property type="match status" value="1"/>
</dbReference>
<keyword evidence="1 5" id="KW-0489">Methyltransferase</keyword>
<evidence type="ECO:0000256" key="5">
    <source>
        <dbReference type="HAMAP-Rule" id="MF_00658"/>
    </source>
</evidence>
<dbReference type="SUPFAM" id="SSF75217">
    <property type="entry name" value="alpha/beta knot"/>
    <property type="match status" value="1"/>
</dbReference>
<organism evidence="6 7">
    <name type="scientific">Algoriphagus marincola HL-49</name>
    <dbReference type="NCBI Taxonomy" id="1305737"/>
    <lineage>
        <taxon>Bacteria</taxon>
        <taxon>Pseudomonadati</taxon>
        <taxon>Bacteroidota</taxon>
        <taxon>Cytophagia</taxon>
        <taxon>Cytophagales</taxon>
        <taxon>Cyclobacteriaceae</taxon>
        <taxon>Algoriphagus</taxon>
    </lineage>
</organism>
<keyword evidence="2 5" id="KW-0808">Transferase</keyword>
<reference evidence="6 7" key="1">
    <citation type="submission" date="2015-09" db="EMBL/GenBank/DDBJ databases">
        <title>Identification and resolution of microdiversity through metagenomic sequencing of parallel consortia.</title>
        <authorList>
            <person name="Nelson W.C."/>
            <person name="Romine M.F."/>
            <person name="Lindemann S.R."/>
        </authorList>
    </citation>
    <scope>NUCLEOTIDE SEQUENCE [LARGE SCALE GENOMIC DNA]</scope>
    <source>
        <strain evidence="6">HL-49</strain>
    </source>
</reference>
<gene>
    <name evidence="5 6" type="primary">rlmH</name>
    <name evidence="6" type="ORF">HLUCCX10_03100</name>
</gene>
<dbReference type="CDD" id="cd18081">
    <property type="entry name" value="RlmH-like"/>
    <property type="match status" value="1"/>
</dbReference>
<dbReference type="AlphaFoldDB" id="A0A0P8AKN0"/>
<dbReference type="Pfam" id="PF02590">
    <property type="entry name" value="SPOUT_MTase"/>
    <property type="match status" value="1"/>
</dbReference>
<dbReference type="GO" id="GO:0070038">
    <property type="term" value="F:rRNA (pseudouridine-N3-)-methyltransferase activity"/>
    <property type="evidence" value="ECO:0007669"/>
    <property type="project" value="UniProtKB-UniRule"/>
</dbReference>
<accession>A0A0P8AKN0</accession>
<comment type="caution">
    <text evidence="6">The sequence shown here is derived from an EMBL/GenBank/DDBJ whole genome shotgun (WGS) entry which is preliminary data.</text>
</comment>
<sequence>MQLKIIAIGKTDHSAILELQELYSKRLQHYIRLDWEIIPDLKNTKSLQESQQKSKEGEAILKKISPTDWVILLDEKGKSMTSMEFSAFLQGKMNAGIKQLVLVIGGPYGFSDAVYQRANGKISLSKMTFSHQMIRIFLAEQIYRAFTILRGEPYHHE</sequence>
<dbReference type="Proteomes" id="UP000050421">
    <property type="component" value="Unassembled WGS sequence"/>
</dbReference>
<dbReference type="OrthoDB" id="9806643at2"/>
<dbReference type="NCBIfam" id="NF000990">
    <property type="entry name" value="PRK00103.2-4"/>
    <property type="match status" value="1"/>
</dbReference>
<keyword evidence="3 5" id="KW-0949">S-adenosyl-L-methionine</keyword>
<dbReference type="HAMAP" id="MF_00658">
    <property type="entry name" value="23SrRNA_methyltr_H"/>
    <property type="match status" value="1"/>
</dbReference>
<evidence type="ECO:0000256" key="4">
    <source>
        <dbReference type="ARBA" id="ARBA00038303"/>
    </source>
</evidence>
<dbReference type="InterPro" id="IPR003742">
    <property type="entry name" value="RlmH-like"/>
</dbReference>
<dbReference type="InterPro" id="IPR029028">
    <property type="entry name" value="Alpha/beta_knot_MTases"/>
</dbReference>
<dbReference type="PIRSF" id="PIRSF004505">
    <property type="entry name" value="MT_bac"/>
    <property type="match status" value="1"/>
</dbReference>
<protein>
    <recommendedName>
        <fullName evidence="5">Ribosomal RNA large subunit methyltransferase H</fullName>
        <ecNumber evidence="5">2.1.1.177</ecNumber>
    </recommendedName>
    <alternativeName>
        <fullName evidence="5">23S rRNA (pseudouridine1915-N3)-methyltransferase</fullName>
    </alternativeName>
    <alternativeName>
        <fullName evidence="5">23S rRNA m3Psi1915 methyltransferase</fullName>
    </alternativeName>
    <alternativeName>
        <fullName evidence="5">rRNA (pseudouridine-N3-)-methyltransferase RlmH</fullName>
    </alternativeName>
</protein>
<dbReference type="PATRIC" id="fig|1305737.6.peg.1293"/>
<comment type="similarity">
    <text evidence="4 5">Belongs to the RNA methyltransferase RlmH family.</text>
</comment>
<keyword evidence="5" id="KW-0963">Cytoplasm</keyword>
<feature type="binding site" evidence="5">
    <location>
        <begin position="124"/>
        <end position="129"/>
    </location>
    <ligand>
        <name>S-adenosyl-L-methionine</name>
        <dbReference type="ChEBI" id="CHEBI:59789"/>
    </ligand>
</feature>
<evidence type="ECO:0000313" key="6">
    <source>
        <dbReference type="EMBL" id="KPQ19286.1"/>
    </source>
</evidence>
<evidence type="ECO:0000313" key="7">
    <source>
        <dbReference type="Proteomes" id="UP000050421"/>
    </source>
</evidence>
<comment type="subcellular location">
    <subcellularLocation>
        <location evidence="5">Cytoplasm</location>
    </subcellularLocation>
</comment>
<feature type="binding site" evidence="5">
    <location>
        <position position="73"/>
    </location>
    <ligand>
        <name>S-adenosyl-L-methionine</name>
        <dbReference type="ChEBI" id="CHEBI:59789"/>
    </ligand>
</feature>
<dbReference type="PANTHER" id="PTHR33603">
    <property type="entry name" value="METHYLTRANSFERASE"/>
    <property type="match status" value="1"/>
</dbReference>
<dbReference type="eggNOG" id="COG1576">
    <property type="taxonomic scope" value="Bacteria"/>
</dbReference>
<feature type="binding site" evidence="5">
    <location>
        <position position="105"/>
    </location>
    <ligand>
        <name>S-adenosyl-L-methionine</name>
        <dbReference type="ChEBI" id="CHEBI:59789"/>
    </ligand>
</feature>
<proteinExistence type="inferred from homology"/>
<evidence type="ECO:0000256" key="3">
    <source>
        <dbReference type="ARBA" id="ARBA00022691"/>
    </source>
</evidence>
<dbReference type="STRING" id="1305737.GCA_000526355_02619"/>